<dbReference type="PROSITE" id="PS51257">
    <property type="entry name" value="PROKAR_LIPOPROTEIN"/>
    <property type="match status" value="1"/>
</dbReference>
<accession>A0A1N6GDD8</accession>
<dbReference type="RefSeq" id="WP_074260637.1">
    <property type="nucleotide sequence ID" value="NZ_FSRJ01000003.1"/>
</dbReference>
<dbReference type="GO" id="GO:0019808">
    <property type="term" value="F:polyamine binding"/>
    <property type="evidence" value="ECO:0007669"/>
    <property type="project" value="InterPro"/>
</dbReference>
<dbReference type="PANTHER" id="PTHR30222">
    <property type="entry name" value="SPERMIDINE/PUTRESCINE-BINDING PERIPLASMIC PROTEIN"/>
    <property type="match status" value="1"/>
</dbReference>
<feature type="signal peptide" evidence="5">
    <location>
        <begin position="1"/>
        <end position="20"/>
    </location>
</feature>
<dbReference type="Gene3D" id="3.40.190.10">
    <property type="entry name" value="Periplasmic binding protein-like II"/>
    <property type="match status" value="2"/>
</dbReference>
<gene>
    <name evidence="6" type="ORF">SAMN05443544_2487</name>
</gene>
<dbReference type="Proteomes" id="UP000184699">
    <property type="component" value="Unassembled WGS sequence"/>
</dbReference>
<dbReference type="GO" id="GO:0042597">
    <property type="term" value="C:periplasmic space"/>
    <property type="evidence" value="ECO:0007669"/>
    <property type="project" value="UniProtKB-SubCell"/>
</dbReference>
<dbReference type="EMBL" id="FSRJ01000003">
    <property type="protein sequence ID" value="SIO05589.1"/>
    <property type="molecule type" value="Genomic_DNA"/>
</dbReference>
<evidence type="ECO:0000256" key="2">
    <source>
        <dbReference type="ARBA" id="ARBA00022448"/>
    </source>
</evidence>
<dbReference type="OrthoDB" id="9769319at2"/>
<evidence type="ECO:0000256" key="1">
    <source>
        <dbReference type="ARBA" id="ARBA00004418"/>
    </source>
</evidence>
<dbReference type="InterPro" id="IPR001188">
    <property type="entry name" value="Sperm_putr-bd"/>
</dbReference>
<dbReference type="Pfam" id="PF13416">
    <property type="entry name" value="SBP_bac_8"/>
    <property type="match status" value="1"/>
</dbReference>
<keyword evidence="4" id="KW-0574">Periplasm</keyword>
<sequence length="367" mass="39731">MTTTRRIVAAAAGTIALAFAVSSCSSGGGDAVETLDPNADLSEQTLTVSIWADYSPEDLAEKFEAETGVKTTIVNHTTNEDIVAKLTASADSGIDVAFVSGQYAQALGEQGLLAKLDKSLIPNEENLYPEALELAYDPGNVYSEPYAWGTTGLCYRPDLTGYDPTSWNDLLNPKPELVGKTTMLSTDRWLAEPALKAAGNSINTTDDDELAAAKEQLLKTKSTLLAYDDTTFYSKLVSGEAAMVQAWDGWCNYGIAEDPTIKFVVPEEGSDLWTDTMTVLDSSKNKEAAMAFINYILDPEVQTWVAENILYKVPNKAAMEALDPTLIEQYPTLGITVDELMEQEGIIDLGEDSLKYVDLNAEVLATN</sequence>
<comment type="subcellular location">
    <subcellularLocation>
        <location evidence="1">Periplasm</location>
    </subcellularLocation>
</comment>
<reference evidence="7" key="1">
    <citation type="submission" date="2016-11" db="EMBL/GenBank/DDBJ databases">
        <authorList>
            <person name="Varghese N."/>
            <person name="Submissions S."/>
        </authorList>
    </citation>
    <scope>NUCLEOTIDE SEQUENCE [LARGE SCALE GENOMIC DNA]</scope>
    <source>
        <strain evidence="7">DSM 8595</strain>
    </source>
</reference>
<name>A0A1N6GDD8_9MICO</name>
<protein>
    <submittedName>
        <fullName evidence="6">Spermidine/putrescine transport system substrate-binding protein</fullName>
    </submittedName>
</protein>
<keyword evidence="3 5" id="KW-0732">Signal</keyword>
<evidence type="ECO:0000313" key="7">
    <source>
        <dbReference type="Proteomes" id="UP000184699"/>
    </source>
</evidence>
<dbReference type="CDD" id="cd13590">
    <property type="entry name" value="PBP2_PotD_PotF_like"/>
    <property type="match status" value="1"/>
</dbReference>
<dbReference type="AlphaFoldDB" id="A0A1N6GDD8"/>
<dbReference type="PRINTS" id="PR00909">
    <property type="entry name" value="SPERMDNBNDNG"/>
</dbReference>
<keyword evidence="7" id="KW-1185">Reference proteome</keyword>
<dbReference type="InterPro" id="IPR006059">
    <property type="entry name" value="SBP"/>
</dbReference>
<dbReference type="STRING" id="232089.SAMN05443544_2487"/>
<dbReference type="SUPFAM" id="SSF53850">
    <property type="entry name" value="Periplasmic binding protein-like II"/>
    <property type="match status" value="1"/>
</dbReference>
<proteinExistence type="predicted"/>
<evidence type="ECO:0000256" key="4">
    <source>
        <dbReference type="ARBA" id="ARBA00022764"/>
    </source>
</evidence>
<feature type="chain" id="PRO_5039540316" evidence="5">
    <location>
        <begin position="21"/>
        <end position="367"/>
    </location>
</feature>
<evidence type="ECO:0000256" key="5">
    <source>
        <dbReference type="SAM" id="SignalP"/>
    </source>
</evidence>
<evidence type="ECO:0000256" key="3">
    <source>
        <dbReference type="ARBA" id="ARBA00022729"/>
    </source>
</evidence>
<dbReference type="GO" id="GO:0015846">
    <property type="term" value="P:polyamine transport"/>
    <property type="evidence" value="ECO:0007669"/>
    <property type="project" value="InterPro"/>
</dbReference>
<keyword evidence="2" id="KW-0813">Transport</keyword>
<organism evidence="6 7">
    <name type="scientific">Agromyces cerinus subsp. cerinus</name>
    <dbReference type="NCBI Taxonomy" id="232089"/>
    <lineage>
        <taxon>Bacteria</taxon>
        <taxon>Bacillati</taxon>
        <taxon>Actinomycetota</taxon>
        <taxon>Actinomycetes</taxon>
        <taxon>Micrococcales</taxon>
        <taxon>Microbacteriaceae</taxon>
        <taxon>Agromyces</taxon>
    </lineage>
</organism>
<evidence type="ECO:0000313" key="6">
    <source>
        <dbReference type="EMBL" id="SIO05589.1"/>
    </source>
</evidence>
<dbReference type="PANTHER" id="PTHR30222:SF17">
    <property type="entry name" value="SPERMIDINE_PUTRESCINE-BINDING PERIPLASMIC PROTEIN"/>
    <property type="match status" value="1"/>
</dbReference>